<dbReference type="STRING" id="1801990.A2V69_00435"/>
<gene>
    <name evidence="2" type="ORF">A2V69_00435</name>
</gene>
<comment type="caution">
    <text evidence="2">The sequence shown here is derived from an EMBL/GenBank/DDBJ whole genome shotgun (WGS) entry which is preliminary data.</text>
</comment>
<keyword evidence="1" id="KW-0175">Coiled coil</keyword>
<proteinExistence type="predicted"/>
<evidence type="ECO:0000256" key="1">
    <source>
        <dbReference type="SAM" id="Coils"/>
    </source>
</evidence>
<dbReference type="AlphaFoldDB" id="A0A1G2F2T5"/>
<sequence length="122" mass="14526">MKESIEKALSKKEAKEKLEKILKEVGGLIEKEEELKEKKETYDPRLVVVNPKDLTRDDLEIFGKFQDDSWLLAEFTEYTDKVSRELREKDNNSRDNFRDWIAEKAQIKFGREESAEEREKDN</sequence>
<dbReference type="EMBL" id="MHMT01000030">
    <property type="protein sequence ID" value="OGZ31871.1"/>
    <property type="molecule type" value="Genomic_DNA"/>
</dbReference>
<organism evidence="2 3">
    <name type="scientific">Candidatus Portnoybacteria bacterium RBG_13_40_8</name>
    <dbReference type="NCBI Taxonomy" id="1801990"/>
    <lineage>
        <taxon>Bacteria</taxon>
        <taxon>Candidatus Portnoyibacteriota</taxon>
    </lineage>
</organism>
<evidence type="ECO:0000313" key="3">
    <source>
        <dbReference type="Proteomes" id="UP000177810"/>
    </source>
</evidence>
<evidence type="ECO:0000313" key="2">
    <source>
        <dbReference type="EMBL" id="OGZ31871.1"/>
    </source>
</evidence>
<accession>A0A1G2F2T5</accession>
<feature type="coiled-coil region" evidence="1">
    <location>
        <begin position="11"/>
        <end position="38"/>
    </location>
</feature>
<dbReference type="Proteomes" id="UP000177810">
    <property type="component" value="Unassembled WGS sequence"/>
</dbReference>
<reference evidence="2 3" key="1">
    <citation type="journal article" date="2016" name="Nat. Commun.">
        <title>Thousands of microbial genomes shed light on interconnected biogeochemical processes in an aquifer system.</title>
        <authorList>
            <person name="Anantharaman K."/>
            <person name="Brown C.T."/>
            <person name="Hug L.A."/>
            <person name="Sharon I."/>
            <person name="Castelle C.J."/>
            <person name="Probst A.J."/>
            <person name="Thomas B.C."/>
            <person name="Singh A."/>
            <person name="Wilkins M.J."/>
            <person name="Karaoz U."/>
            <person name="Brodie E.L."/>
            <person name="Williams K.H."/>
            <person name="Hubbard S.S."/>
            <person name="Banfield J.F."/>
        </authorList>
    </citation>
    <scope>NUCLEOTIDE SEQUENCE [LARGE SCALE GENOMIC DNA]</scope>
</reference>
<name>A0A1G2F2T5_9BACT</name>
<protein>
    <submittedName>
        <fullName evidence="2">Uncharacterized protein</fullName>
    </submittedName>
</protein>